<protein>
    <submittedName>
        <fullName evidence="2">YggT family protein</fullName>
    </submittedName>
</protein>
<proteinExistence type="predicted"/>
<dbReference type="Proteomes" id="UP000616114">
    <property type="component" value="Unassembled WGS sequence"/>
</dbReference>
<dbReference type="InterPro" id="IPR003425">
    <property type="entry name" value="CCB3/YggT"/>
</dbReference>
<dbReference type="GO" id="GO:0016020">
    <property type="term" value="C:membrane"/>
    <property type="evidence" value="ECO:0007669"/>
    <property type="project" value="InterPro"/>
</dbReference>
<keyword evidence="1" id="KW-0472">Membrane</keyword>
<feature type="transmembrane region" description="Helical" evidence="1">
    <location>
        <begin position="37"/>
        <end position="59"/>
    </location>
</feature>
<dbReference type="EMBL" id="BMFY01000011">
    <property type="protein sequence ID" value="GGA21035.1"/>
    <property type="molecule type" value="Genomic_DNA"/>
</dbReference>
<gene>
    <name evidence="2" type="ORF">GCM10011333_25170</name>
</gene>
<sequence length="99" mass="11160">MGLLLLLAVALLNLYFYVLIARVIIDLIQILSRDWRPTGIVLVICEFVFTVTDPPLRFLRRFIPPLRLGRISLDLAFIVLILLINIVSTVLIQVAGSMA</sequence>
<dbReference type="RefSeq" id="WP_188551243.1">
    <property type="nucleotide sequence ID" value="NZ_BMFY01000011.1"/>
</dbReference>
<feature type="transmembrane region" description="Helical" evidence="1">
    <location>
        <begin position="71"/>
        <end position="95"/>
    </location>
</feature>
<dbReference type="Pfam" id="PF02325">
    <property type="entry name" value="CCB3_YggT"/>
    <property type="match status" value="1"/>
</dbReference>
<comment type="caution">
    <text evidence="2">The sequence shown here is derived from an EMBL/GenBank/DDBJ whole genome shotgun (WGS) entry which is preliminary data.</text>
</comment>
<evidence type="ECO:0000256" key="1">
    <source>
        <dbReference type="SAM" id="Phobius"/>
    </source>
</evidence>
<keyword evidence="1" id="KW-1133">Transmembrane helix</keyword>
<dbReference type="AlphaFoldDB" id="A0A8J2TZH7"/>
<keyword evidence="1" id="KW-0812">Transmembrane</keyword>
<reference evidence="2" key="2">
    <citation type="submission" date="2020-09" db="EMBL/GenBank/DDBJ databases">
        <authorList>
            <person name="Sun Q."/>
            <person name="Zhou Y."/>
        </authorList>
    </citation>
    <scope>NUCLEOTIDE SEQUENCE</scope>
    <source>
        <strain evidence="2">CGMCC 1.12785</strain>
    </source>
</reference>
<keyword evidence="3" id="KW-1185">Reference proteome</keyword>
<reference evidence="2" key="1">
    <citation type="journal article" date="2014" name="Int. J. Syst. Evol. Microbiol.">
        <title>Complete genome sequence of Corynebacterium casei LMG S-19264T (=DSM 44701T), isolated from a smear-ripened cheese.</title>
        <authorList>
            <consortium name="US DOE Joint Genome Institute (JGI-PGF)"/>
            <person name="Walter F."/>
            <person name="Albersmeier A."/>
            <person name="Kalinowski J."/>
            <person name="Ruckert C."/>
        </authorList>
    </citation>
    <scope>NUCLEOTIDE SEQUENCE</scope>
    <source>
        <strain evidence="2">CGMCC 1.12785</strain>
    </source>
</reference>
<organism evidence="2 3">
    <name type="scientific">Sediminivirga luteola</name>
    <dbReference type="NCBI Taxonomy" id="1774748"/>
    <lineage>
        <taxon>Bacteria</taxon>
        <taxon>Bacillati</taxon>
        <taxon>Actinomycetota</taxon>
        <taxon>Actinomycetes</taxon>
        <taxon>Micrococcales</taxon>
        <taxon>Brevibacteriaceae</taxon>
        <taxon>Sediminivirga</taxon>
    </lineage>
</organism>
<evidence type="ECO:0000313" key="3">
    <source>
        <dbReference type="Proteomes" id="UP000616114"/>
    </source>
</evidence>
<evidence type="ECO:0000313" key="2">
    <source>
        <dbReference type="EMBL" id="GGA21035.1"/>
    </source>
</evidence>
<name>A0A8J2TZH7_9MICO</name>
<accession>A0A8J2TZH7</accession>